<organism evidence="1 2">
    <name type="scientific">Parasitella parasitica</name>
    <dbReference type="NCBI Taxonomy" id="35722"/>
    <lineage>
        <taxon>Eukaryota</taxon>
        <taxon>Fungi</taxon>
        <taxon>Fungi incertae sedis</taxon>
        <taxon>Mucoromycota</taxon>
        <taxon>Mucoromycotina</taxon>
        <taxon>Mucoromycetes</taxon>
        <taxon>Mucorales</taxon>
        <taxon>Mucorineae</taxon>
        <taxon>Mucoraceae</taxon>
        <taxon>Parasitella</taxon>
    </lineage>
</organism>
<reference evidence="1 2" key="1">
    <citation type="submission" date="2014-09" db="EMBL/GenBank/DDBJ databases">
        <authorList>
            <person name="Ellenberger Sabrina"/>
        </authorList>
    </citation>
    <scope>NUCLEOTIDE SEQUENCE [LARGE SCALE GENOMIC DNA]</scope>
    <source>
        <strain evidence="1 2">CBS 412.66</strain>
    </source>
</reference>
<dbReference type="OrthoDB" id="2505730at2759"/>
<dbReference type="EMBL" id="LN726131">
    <property type="protein sequence ID" value="CEP11412.1"/>
    <property type="molecule type" value="Genomic_DNA"/>
</dbReference>
<dbReference type="STRING" id="35722.A0A0B7N1Z7"/>
<name>A0A0B7N1Z7_9FUNG</name>
<sequence length="293" mass="32964">MQLFSKTLTNVKAAIYFGCPDLLDMLELRAQVSVTVFTMILNEINKASGLKMGLRTLNVCRLYYKRFLLFVEETVADRNSQKAGLGCAVCATSDIVAYMVDGCASLKRKNNSNSEIAHLPIRKENAMWVQQSALLQFGENDRSGTVSRRIDSNFKADNGNNMKSNMAVNGVLQLYVSMASSRSLPTCFKANDSYALTLVAIKSIIDRKEDLGDQRPLMISYDIMRRLKKRLCKEIPSLQQSILGTPVFHVFGHSMHCQCDFNLRYLTGAGLNYGEGIERFWSEFAEFTRLTRG</sequence>
<proteinExistence type="predicted"/>
<keyword evidence="2" id="KW-1185">Reference proteome</keyword>
<protein>
    <submittedName>
        <fullName evidence="1">Uncharacterized protein</fullName>
    </submittedName>
</protein>
<evidence type="ECO:0000313" key="1">
    <source>
        <dbReference type="EMBL" id="CEP11412.1"/>
    </source>
</evidence>
<dbReference type="Proteomes" id="UP000054107">
    <property type="component" value="Unassembled WGS sequence"/>
</dbReference>
<dbReference type="Pfam" id="PF18758">
    <property type="entry name" value="KDZ"/>
    <property type="match status" value="1"/>
</dbReference>
<dbReference type="InterPro" id="IPR040521">
    <property type="entry name" value="KDZ"/>
</dbReference>
<accession>A0A0B7N1Z7</accession>
<dbReference type="AlphaFoldDB" id="A0A0B7N1Z7"/>
<dbReference type="PANTHER" id="PTHR33096:SF1">
    <property type="entry name" value="CXC1-LIKE CYSTEINE CLUSTER ASSOCIATED WITH KDZ TRANSPOSASES DOMAIN-CONTAINING PROTEIN"/>
    <property type="match status" value="1"/>
</dbReference>
<evidence type="ECO:0000313" key="2">
    <source>
        <dbReference type="Proteomes" id="UP000054107"/>
    </source>
</evidence>
<gene>
    <name evidence="1" type="primary">PARPA_05248.1 scaffold 16736</name>
</gene>
<dbReference type="PANTHER" id="PTHR33096">
    <property type="entry name" value="CXC2 DOMAIN-CONTAINING PROTEIN"/>
    <property type="match status" value="1"/>
</dbReference>